<sequence>MGSTEEHIFFSEKTAHIIELFDNIDIGVWEYNLNTRDIKWSSGFYSALGYTSGEIECSYNYFFENLLYYRDRQTFLESTRAIRGGSSPITQIRLLTKLNGYQWFESKIHYIKNLRSPLLYGTFVNINKLKLAELTAAEKDFKSEEIGRIAKIGIWEIDVKSMELILSKEIYEVFELDTPVQMSVDEAISFFEPKYQQQLRDALQNAIDLGKPYDLDAQFRTAKNNVVWVKAKGVPVINDHGSCIAIRGIFQDIDSVKKSGITLQSSVNLLDDQNKRLQNFAYIVSHNLRSHAGNLKSMVTLFEDTQLEQDRLEIFSHISTISQSLSATMEHLDEIVKMQAEISKGTSLVNFERTFGNVVSALETNISATNAKINTNFADAPEVNYIPAYLESIFFNLLTNALKYKHPNRNAVLNITTQSSGKEIYLIFEDNGLGIDLNRHGSELFGMYKTFHRNNDSKGIGLFMTRNQVEALGGSIVVDSTVNVGTKFTIKLV</sequence>
<evidence type="ECO:0000259" key="6">
    <source>
        <dbReference type="PROSITE" id="PS50109"/>
    </source>
</evidence>
<dbReference type="Pfam" id="PF02518">
    <property type="entry name" value="HATPase_c"/>
    <property type="match status" value="1"/>
</dbReference>
<dbReference type="InterPro" id="IPR052162">
    <property type="entry name" value="Sensor_kinase/Photoreceptor"/>
</dbReference>
<name>A0ABW3ATZ0_9SPHI</name>
<evidence type="ECO:0000256" key="1">
    <source>
        <dbReference type="ARBA" id="ARBA00000085"/>
    </source>
</evidence>
<evidence type="ECO:0000256" key="3">
    <source>
        <dbReference type="ARBA" id="ARBA00022553"/>
    </source>
</evidence>
<dbReference type="SUPFAM" id="SSF55874">
    <property type="entry name" value="ATPase domain of HSP90 chaperone/DNA topoisomerase II/histidine kinase"/>
    <property type="match status" value="1"/>
</dbReference>
<dbReference type="EMBL" id="JBHTHZ010000010">
    <property type="protein sequence ID" value="MFD0794325.1"/>
    <property type="molecule type" value="Genomic_DNA"/>
</dbReference>
<proteinExistence type="predicted"/>
<keyword evidence="4" id="KW-0808">Transferase</keyword>
<dbReference type="CDD" id="cd00130">
    <property type="entry name" value="PAS"/>
    <property type="match status" value="1"/>
</dbReference>
<dbReference type="SMART" id="SM00387">
    <property type="entry name" value="HATPase_c"/>
    <property type="match status" value="1"/>
</dbReference>
<dbReference type="InterPro" id="IPR000700">
    <property type="entry name" value="PAS-assoc_C"/>
</dbReference>
<evidence type="ECO:0000313" key="9">
    <source>
        <dbReference type="Proteomes" id="UP001597010"/>
    </source>
</evidence>
<feature type="domain" description="PAC" evidence="7">
    <location>
        <begin position="213"/>
        <end position="265"/>
    </location>
</feature>
<accession>A0ABW3ATZ0</accession>
<dbReference type="PANTHER" id="PTHR43304">
    <property type="entry name" value="PHYTOCHROME-LIKE PROTEIN CPH1"/>
    <property type="match status" value="1"/>
</dbReference>
<organism evidence="8 9">
    <name type="scientific">Mucilaginibacter litoreus</name>
    <dbReference type="NCBI Taxonomy" id="1048221"/>
    <lineage>
        <taxon>Bacteria</taxon>
        <taxon>Pseudomonadati</taxon>
        <taxon>Bacteroidota</taxon>
        <taxon>Sphingobacteriia</taxon>
        <taxon>Sphingobacteriales</taxon>
        <taxon>Sphingobacteriaceae</taxon>
        <taxon>Mucilaginibacter</taxon>
    </lineage>
</organism>
<evidence type="ECO:0000256" key="5">
    <source>
        <dbReference type="ARBA" id="ARBA00022777"/>
    </source>
</evidence>
<dbReference type="PROSITE" id="PS50109">
    <property type="entry name" value="HIS_KIN"/>
    <property type="match status" value="1"/>
</dbReference>
<dbReference type="InterPro" id="IPR035965">
    <property type="entry name" value="PAS-like_dom_sf"/>
</dbReference>
<gene>
    <name evidence="8" type="ORF">ACFQZX_11915</name>
</gene>
<keyword evidence="9" id="KW-1185">Reference proteome</keyword>
<dbReference type="InterPro" id="IPR003594">
    <property type="entry name" value="HATPase_dom"/>
</dbReference>
<dbReference type="InterPro" id="IPR013655">
    <property type="entry name" value="PAS_fold_3"/>
</dbReference>
<keyword evidence="5" id="KW-0418">Kinase</keyword>
<dbReference type="PROSITE" id="PS50113">
    <property type="entry name" value="PAC"/>
    <property type="match status" value="1"/>
</dbReference>
<dbReference type="Gene3D" id="3.30.450.20">
    <property type="entry name" value="PAS domain"/>
    <property type="match status" value="2"/>
</dbReference>
<dbReference type="Gene3D" id="3.30.565.10">
    <property type="entry name" value="Histidine kinase-like ATPase, C-terminal domain"/>
    <property type="match status" value="1"/>
</dbReference>
<dbReference type="PRINTS" id="PR00344">
    <property type="entry name" value="BCTRLSENSOR"/>
</dbReference>
<evidence type="ECO:0000313" key="8">
    <source>
        <dbReference type="EMBL" id="MFD0794325.1"/>
    </source>
</evidence>
<dbReference type="InterPro" id="IPR005467">
    <property type="entry name" value="His_kinase_dom"/>
</dbReference>
<protein>
    <recommendedName>
        <fullName evidence="2">histidine kinase</fullName>
        <ecNumber evidence="2">2.7.13.3</ecNumber>
    </recommendedName>
</protein>
<dbReference type="EC" id="2.7.13.3" evidence="2"/>
<dbReference type="InterPro" id="IPR000014">
    <property type="entry name" value="PAS"/>
</dbReference>
<comment type="caution">
    <text evidence="8">The sequence shown here is derived from an EMBL/GenBank/DDBJ whole genome shotgun (WGS) entry which is preliminary data.</text>
</comment>
<feature type="domain" description="Histidine kinase" evidence="6">
    <location>
        <begin position="283"/>
        <end position="493"/>
    </location>
</feature>
<evidence type="ECO:0000259" key="7">
    <source>
        <dbReference type="PROSITE" id="PS50113"/>
    </source>
</evidence>
<dbReference type="InterPro" id="IPR004358">
    <property type="entry name" value="Sig_transdc_His_kin-like_C"/>
</dbReference>
<evidence type="ECO:0000256" key="2">
    <source>
        <dbReference type="ARBA" id="ARBA00012438"/>
    </source>
</evidence>
<dbReference type="Pfam" id="PF08447">
    <property type="entry name" value="PAS_3"/>
    <property type="match status" value="1"/>
</dbReference>
<dbReference type="InterPro" id="IPR036890">
    <property type="entry name" value="HATPase_C_sf"/>
</dbReference>
<dbReference type="Proteomes" id="UP001597010">
    <property type="component" value="Unassembled WGS sequence"/>
</dbReference>
<reference evidence="9" key="1">
    <citation type="journal article" date="2019" name="Int. J. Syst. Evol. Microbiol.">
        <title>The Global Catalogue of Microorganisms (GCM) 10K type strain sequencing project: providing services to taxonomists for standard genome sequencing and annotation.</title>
        <authorList>
            <consortium name="The Broad Institute Genomics Platform"/>
            <consortium name="The Broad Institute Genome Sequencing Center for Infectious Disease"/>
            <person name="Wu L."/>
            <person name="Ma J."/>
        </authorList>
    </citation>
    <scope>NUCLEOTIDE SEQUENCE [LARGE SCALE GENOMIC DNA]</scope>
    <source>
        <strain evidence="9">CCUG 61484</strain>
    </source>
</reference>
<dbReference type="SUPFAM" id="SSF55785">
    <property type="entry name" value="PYP-like sensor domain (PAS domain)"/>
    <property type="match status" value="2"/>
</dbReference>
<keyword evidence="3" id="KW-0597">Phosphoprotein</keyword>
<comment type="catalytic activity">
    <reaction evidence="1">
        <text>ATP + protein L-histidine = ADP + protein N-phospho-L-histidine.</text>
        <dbReference type="EC" id="2.7.13.3"/>
    </reaction>
</comment>
<evidence type="ECO:0000256" key="4">
    <source>
        <dbReference type="ARBA" id="ARBA00022679"/>
    </source>
</evidence>
<dbReference type="PANTHER" id="PTHR43304:SF1">
    <property type="entry name" value="PAC DOMAIN-CONTAINING PROTEIN"/>
    <property type="match status" value="1"/>
</dbReference>
<dbReference type="RefSeq" id="WP_377115499.1">
    <property type="nucleotide sequence ID" value="NZ_JBHTHZ010000010.1"/>
</dbReference>